<keyword evidence="3" id="KW-1185">Reference proteome</keyword>
<reference evidence="2 3" key="1">
    <citation type="submission" date="2020-08" db="EMBL/GenBank/DDBJ databases">
        <authorList>
            <person name="Hejnol A."/>
        </authorList>
    </citation>
    <scope>NUCLEOTIDE SEQUENCE [LARGE SCALE GENOMIC DNA]</scope>
</reference>
<evidence type="ECO:0000313" key="3">
    <source>
        <dbReference type="Proteomes" id="UP000549394"/>
    </source>
</evidence>
<sequence>MRLHYERKGNGNEFIMLFPGALGSTRTDFLPQLEKFNDKDFTLFAWDPPGYGKSRPPHRPWPTKFFQKDADTAVALMKALNPDKKWNLLGWSDGGITGLIVAGNHPEIVRKLVVWGSNAYVTAQDIMAYEKVRDVNAWSEKMRKPYEDVYGEDYFRTEWSNWCDAISRYFTEFNGDICKDAIHKIECPTLVLHGMKDPMVPNEHPEYLKKEISDCETHYFPEGKHNIHMRYADEFNKVVNNFLLK</sequence>
<name>A0A7I8VJB6_9ANNE</name>
<feature type="domain" description="AB hydrolase-1" evidence="1">
    <location>
        <begin position="15"/>
        <end position="122"/>
    </location>
</feature>
<dbReference type="PANTHER" id="PTHR46331:SF2">
    <property type="entry name" value="VALACYCLOVIR HYDROLASE"/>
    <property type="match status" value="1"/>
</dbReference>
<evidence type="ECO:0000313" key="2">
    <source>
        <dbReference type="EMBL" id="CAD5115809.1"/>
    </source>
</evidence>
<dbReference type="InterPro" id="IPR000073">
    <property type="entry name" value="AB_hydrolase_1"/>
</dbReference>
<dbReference type="SUPFAM" id="SSF53474">
    <property type="entry name" value="alpha/beta-Hydrolases"/>
    <property type="match status" value="1"/>
</dbReference>
<proteinExistence type="predicted"/>
<evidence type="ECO:0000259" key="1">
    <source>
        <dbReference type="Pfam" id="PF00561"/>
    </source>
</evidence>
<feature type="domain" description="AB hydrolase-1" evidence="1">
    <location>
        <begin position="137"/>
        <end position="229"/>
    </location>
</feature>
<comment type="caution">
    <text evidence="2">The sequence shown here is derived from an EMBL/GenBank/DDBJ whole genome shotgun (WGS) entry which is preliminary data.</text>
</comment>
<dbReference type="Pfam" id="PF00561">
    <property type="entry name" value="Abhydrolase_1"/>
    <property type="match status" value="2"/>
</dbReference>
<gene>
    <name evidence="2" type="ORF">DGYR_LOCUS4507</name>
</gene>
<dbReference type="OrthoDB" id="10028263at2759"/>
<dbReference type="Proteomes" id="UP000549394">
    <property type="component" value="Unassembled WGS sequence"/>
</dbReference>
<dbReference type="PANTHER" id="PTHR46331">
    <property type="entry name" value="VALACYCLOVIR HYDROLASE"/>
    <property type="match status" value="1"/>
</dbReference>
<accession>A0A7I8VJB6</accession>
<dbReference type="GO" id="GO:0017171">
    <property type="term" value="F:serine hydrolase activity"/>
    <property type="evidence" value="ECO:0007669"/>
    <property type="project" value="TreeGrafter"/>
</dbReference>
<dbReference type="AlphaFoldDB" id="A0A7I8VJB6"/>
<dbReference type="EMBL" id="CAJFCJ010000006">
    <property type="protein sequence ID" value="CAD5115809.1"/>
    <property type="molecule type" value="Genomic_DNA"/>
</dbReference>
<dbReference type="Gene3D" id="3.40.50.1820">
    <property type="entry name" value="alpha/beta hydrolase"/>
    <property type="match status" value="1"/>
</dbReference>
<organism evidence="2 3">
    <name type="scientific">Dimorphilus gyrociliatus</name>
    <dbReference type="NCBI Taxonomy" id="2664684"/>
    <lineage>
        <taxon>Eukaryota</taxon>
        <taxon>Metazoa</taxon>
        <taxon>Spiralia</taxon>
        <taxon>Lophotrochozoa</taxon>
        <taxon>Annelida</taxon>
        <taxon>Polychaeta</taxon>
        <taxon>Polychaeta incertae sedis</taxon>
        <taxon>Dinophilidae</taxon>
        <taxon>Dimorphilus</taxon>
    </lineage>
</organism>
<protein>
    <submittedName>
        <fullName evidence="2">DgyrCDS4751</fullName>
    </submittedName>
</protein>
<dbReference type="InterPro" id="IPR029058">
    <property type="entry name" value="AB_hydrolase_fold"/>
</dbReference>